<evidence type="ECO:0000313" key="3">
    <source>
        <dbReference type="Proteomes" id="UP001179614"/>
    </source>
</evidence>
<organism evidence="2 3">
    <name type="scientific">Bradyrhizobium xenonodulans</name>
    <dbReference type="NCBI Taxonomy" id="2736875"/>
    <lineage>
        <taxon>Bacteria</taxon>
        <taxon>Pseudomonadati</taxon>
        <taxon>Pseudomonadota</taxon>
        <taxon>Alphaproteobacteria</taxon>
        <taxon>Hyphomicrobiales</taxon>
        <taxon>Nitrobacteraceae</taxon>
        <taxon>Bradyrhizobium</taxon>
    </lineage>
</organism>
<dbReference type="RefSeq" id="WP_270162687.1">
    <property type="nucleotide sequence ID" value="NZ_CP089391.1"/>
</dbReference>
<proteinExistence type="predicted"/>
<dbReference type="EMBL" id="CP089391">
    <property type="protein sequence ID" value="WBL77428.1"/>
    <property type="molecule type" value="Genomic_DNA"/>
</dbReference>
<reference evidence="2" key="1">
    <citation type="submission" date="2021-12" db="EMBL/GenBank/DDBJ databases">
        <title>Bradyrhizobium xenonodulans sp. nov.</title>
        <authorList>
            <person name="Claassens R."/>
            <person name="Venter S.N."/>
            <person name="Beukes C.W."/>
            <person name="Stepkowski T."/>
            <person name="Steenkamp E.T."/>
        </authorList>
    </citation>
    <scope>NUCLEOTIDE SEQUENCE</scope>
    <source>
        <strain evidence="2">14AB</strain>
    </source>
</reference>
<protein>
    <submittedName>
        <fullName evidence="2">Uncharacterized protein</fullName>
    </submittedName>
</protein>
<accession>A0ABY7MGE4</accession>
<evidence type="ECO:0000313" key="2">
    <source>
        <dbReference type="EMBL" id="WBL77428.1"/>
    </source>
</evidence>
<dbReference type="PROSITE" id="PS51257">
    <property type="entry name" value="PROKAR_LIPOPROTEIN"/>
    <property type="match status" value="1"/>
</dbReference>
<keyword evidence="1" id="KW-1133">Transmembrane helix</keyword>
<evidence type="ECO:0000256" key="1">
    <source>
        <dbReference type="SAM" id="Phobius"/>
    </source>
</evidence>
<dbReference type="Proteomes" id="UP001179614">
    <property type="component" value="Chromosome"/>
</dbReference>
<sequence length="97" mass="10303">MSDVRLANTRSISPFSLIVATVAMLACGLYALLITGPAMRIAAAAQPAREISNENTGFCEKFSVRAGTPDFLKCADELSLVRQKQTERDGAAEAGIL</sequence>
<keyword evidence="3" id="KW-1185">Reference proteome</keyword>
<name>A0ABY7MGE4_9BRAD</name>
<keyword evidence="1" id="KW-0472">Membrane</keyword>
<feature type="transmembrane region" description="Helical" evidence="1">
    <location>
        <begin position="12"/>
        <end position="33"/>
    </location>
</feature>
<gene>
    <name evidence="2" type="ORF">I3J27_31110</name>
</gene>
<keyword evidence="1" id="KW-0812">Transmembrane</keyword>